<comment type="similarity">
    <text evidence="2">Belongs to the protein-tyrosine phosphatase family.</text>
</comment>
<dbReference type="InterPro" id="IPR036116">
    <property type="entry name" value="FN3_sf"/>
</dbReference>
<evidence type="ECO:0000256" key="10">
    <source>
        <dbReference type="SAM" id="Phobius"/>
    </source>
</evidence>
<dbReference type="PRINTS" id="PR00700">
    <property type="entry name" value="PRTYPHPHTASE"/>
</dbReference>
<dbReference type="InterPro" id="IPR000387">
    <property type="entry name" value="Tyr_Pase_dom"/>
</dbReference>
<feature type="domain" description="Tyrosine-protein phosphatase" evidence="11">
    <location>
        <begin position="680"/>
        <end position="936"/>
    </location>
</feature>
<feature type="domain" description="Tyrosine specific protein phosphatases" evidence="12">
    <location>
        <begin position="853"/>
        <end position="927"/>
    </location>
</feature>
<evidence type="ECO:0008006" key="16">
    <source>
        <dbReference type="Google" id="ProtNLM"/>
    </source>
</evidence>
<sequence>MSQTNFYRRYSGMTTEAFKLALILILGYLLHHSDAIDSPTGLDRINLRTASVEAIWDELPNVDYKVVVVRRGSLAPTSPTENIDLATSPHLFTTTYSGENLQSSTEYSIYVFAMDPSNSSDFAQSNTVIYTAQEPPLDVKISNVMTNQFLVSWNSSNDRNSPYQTSIFFIHRTMNYIVTYTTNRTSQSRQTGWRQTQLTINELASNTEYVVYVKKQSRITDVFSDDSIPANGTTVPGVCLVSITRPSGPSANNATMIEVGWNKPDGGDAIDNYTLEWRNESDARYFETIPHTSGTTSYTYMVGNLTPGSFYQFIMRSHNSAGDGNQSEPQELRSVPAKPWPPTLSQFQDDKISSLLVTWTKPSGTSDAYQVKLYQGRYLRHNETTSQLSMLVSGLESGASYKATVTAISSHLYGSESESSSQTRTNPSTPLNVTLMQLYDEDNPTQLIISWNMPNGLLFRISSYQIIMRSSRGPLVIIPYDADNSSSMSYIVGGLTPGEIYTATVQSVSPSDGSAATYSENSTISNDVITKPSPPNYIAFVSFDEIQLNWNIVGYADGFVINFNYDEIVEVNGSSYSYTFTKLKESSNYTIGMYSWVKDNQGNIHNSTSKIKLYTTLLKPEGQQSNPGLISGLVVMVILVILLIVGIYAYTRQNRQGKNKRMTSPSECVTQIKNIPGQNKWNEFQKLPLCNADLSTSVAEQNQDKNRSNIFPYDKNRVKLVPILSEGSHDYINASFIQGNSFEKEYIATQGPLPKTMNEFWRMIWEQQSTCIVMLGDLVINGEVASGQYWPIDEVPIQMGNLVLNKTQNTVTNYWIHKIFILEKESKCREVSQFQFLSWDDDNFDQDSIQALIEFTLKVREIIDKTRSEKPVVVHCSNGSGRTGTFIALDRLLQQYRQPNSDLGIYDVVRQLRSNRMSMVENFEQYEMLYKSVKAFLAPKYEEVKPRNEYVNVGIQDVTGINLSGDLFHQVSPATYGESDYLELE</sequence>
<feature type="transmembrane region" description="Helical" evidence="10">
    <location>
        <begin position="629"/>
        <end position="651"/>
    </location>
</feature>
<dbReference type="SUPFAM" id="SSF52799">
    <property type="entry name" value="(Phosphotyrosine protein) phosphatases II"/>
    <property type="match status" value="1"/>
</dbReference>
<dbReference type="SMART" id="SM00060">
    <property type="entry name" value="FN3"/>
    <property type="match status" value="6"/>
</dbReference>
<dbReference type="PROSITE" id="PS50055">
    <property type="entry name" value="TYR_PHOSPHATASE_PTP"/>
    <property type="match status" value="1"/>
</dbReference>
<feature type="domain" description="Fibronectin type-III" evidence="13">
    <location>
        <begin position="135"/>
        <end position="237"/>
    </location>
</feature>
<dbReference type="Proteomes" id="UP001642483">
    <property type="component" value="Unassembled WGS sequence"/>
</dbReference>
<feature type="domain" description="Fibronectin type-III" evidence="13">
    <location>
        <begin position="38"/>
        <end position="134"/>
    </location>
</feature>
<evidence type="ECO:0000256" key="1">
    <source>
        <dbReference type="ARBA" id="ARBA00004167"/>
    </source>
</evidence>
<dbReference type="EMBL" id="CAWYQH010000097">
    <property type="protein sequence ID" value="CAK8684499.1"/>
    <property type="molecule type" value="Genomic_DNA"/>
</dbReference>
<evidence type="ECO:0000256" key="5">
    <source>
        <dbReference type="ARBA" id="ARBA00022801"/>
    </source>
</evidence>
<keyword evidence="4" id="KW-0732">Signal</keyword>
<dbReference type="PROSITE" id="PS50853">
    <property type="entry name" value="FN3"/>
    <property type="match status" value="5"/>
</dbReference>
<evidence type="ECO:0000259" key="11">
    <source>
        <dbReference type="PROSITE" id="PS50055"/>
    </source>
</evidence>
<proteinExistence type="inferred from homology"/>
<evidence type="ECO:0000259" key="13">
    <source>
        <dbReference type="PROSITE" id="PS50853"/>
    </source>
</evidence>
<dbReference type="Pfam" id="PF00102">
    <property type="entry name" value="Y_phosphatase"/>
    <property type="match status" value="1"/>
</dbReference>
<evidence type="ECO:0000256" key="9">
    <source>
        <dbReference type="ARBA" id="ARBA00023180"/>
    </source>
</evidence>
<dbReference type="Pfam" id="PF00041">
    <property type="entry name" value="fn3"/>
    <property type="match status" value="3"/>
</dbReference>
<dbReference type="Gene3D" id="2.60.40.10">
    <property type="entry name" value="Immunoglobulins"/>
    <property type="match status" value="4"/>
</dbReference>
<evidence type="ECO:0000259" key="12">
    <source>
        <dbReference type="PROSITE" id="PS50056"/>
    </source>
</evidence>
<dbReference type="InterPro" id="IPR050713">
    <property type="entry name" value="RTP_Phos/Ushers"/>
</dbReference>
<dbReference type="SUPFAM" id="SSF49265">
    <property type="entry name" value="Fibronectin type III"/>
    <property type="match status" value="3"/>
</dbReference>
<evidence type="ECO:0000256" key="8">
    <source>
        <dbReference type="ARBA" id="ARBA00023136"/>
    </source>
</evidence>
<dbReference type="PANTHER" id="PTHR46957:SF3">
    <property type="entry name" value="CYTOKINE RECEPTOR"/>
    <property type="match status" value="1"/>
</dbReference>
<evidence type="ECO:0000256" key="2">
    <source>
        <dbReference type="ARBA" id="ARBA00009580"/>
    </source>
</evidence>
<comment type="caution">
    <text evidence="14">The sequence shown here is derived from an EMBL/GenBank/DDBJ whole genome shotgun (WGS) entry which is preliminary data.</text>
</comment>
<comment type="subcellular location">
    <subcellularLocation>
        <location evidence="1">Membrane</location>
        <topology evidence="1">Single-pass membrane protein</topology>
    </subcellularLocation>
</comment>
<dbReference type="InterPro" id="IPR013783">
    <property type="entry name" value="Ig-like_fold"/>
</dbReference>
<dbReference type="CDD" id="cd00063">
    <property type="entry name" value="FN3"/>
    <property type="match status" value="4"/>
</dbReference>
<accession>A0ABP0G111</accession>
<dbReference type="InterPro" id="IPR003961">
    <property type="entry name" value="FN3_dom"/>
</dbReference>
<dbReference type="InterPro" id="IPR003595">
    <property type="entry name" value="Tyr_Pase_cat"/>
</dbReference>
<keyword evidence="7 10" id="KW-1133">Transmembrane helix</keyword>
<dbReference type="PROSITE" id="PS00383">
    <property type="entry name" value="TYR_PHOSPHATASE_1"/>
    <property type="match status" value="1"/>
</dbReference>
<keyword evidence="5" id="KW-0378">Hydrolase</keyword>
<evidence type="ECO:0000256" key="6">
    <source>
        <dbReference type="ARBA" id="ARBA00022912"/>
    </source>
</evidence>
<keyword evidence="8 10" id="KW-0472">Membrane</keyword>
<dbReference type="InterPro" id="IPR016130">
    <property type="entry name" value="Tyr_Pase_AS"/>
</dbReference>
<keyword evidence="15" id="KW-1185">Reference proteome</keyword>
<evidence type="ECO:0000256" key="7">
    <source>
        <dbReference type="ARBA" id="ARBA00022989"/>
    </source>
</evidence>
<evidence type="ECO:0000313" key="15">
    <source>
        <dbReference type="Proteomes" id="UP001642483"/>
    </source>
</evidence>
<dbReference type="InterPro" id="IPR000242">
    <property type="entry name" value="PTP_cat"/>
</dbReference>
<feature type="domain" description="Fibronectin type-III" evidence="13">
    <location>
        <begin position="341"/>
        <end position="428"/>
    </location>
</feature>
<dbReference type="SMART" id="SM00194">
    <property type="entry name" value="PTPc"/>
    <property type="match status" value="1"/>
</dbReference>
<evidence type="ECO:0000313" key="14">
    <source>
        <dbReference type="EMBL" id="CAK8684499.1"/>
    </source>
</evidence>
<organism evidence="14 15">
    <name type="scientific">Clavelina lepadiformis</name>
    <name type="common">Light-bulb sea squirt</name>
    <name type="synonym">Ascidia lepadiformis</name>
    <dbReference type="NCBI Taxonomy" id="159417"/>
    <lineage>
        <taxon>Eukaryota</taxon>
        <taxon>Metazoa</taxon>
        <taxon>Chordata</taxon>
        <taxon>Tunicata</taxon>
        <taxon>Ascidiacea</taxon>
        <taxon>Aplousobranchia</taxon>
        <taxon>Clavelinidae</taxon>
        <taxon>Clavelina</taxon>
    </lineage>
</organism>
<evidence type="ECO:0000256" key="4">
    <source>
        <dbReference type="ARBA" id="ARBA00022729"/>
    </source>
</evidence>
<name>A0ABP0G111_CLALP</name>
<evidence type="ECO:0000256" key="3">
    <source>
        <dbReference type="ARBA" id="ARBA00022692"/>
    </source>
</evidence>
<dbReference type="InterPro" id="IPR029021">
    <property type="entry name" value="Prot-tyrosine_phosphatase-like"/>
</dbReference>
<dbReference type="PANTHER" id="PTHR46957">
    <property type="entry name" value="CYTOKINE RECEPTOR"/>
    <property type="match status" value="1"/>
</dbReference>
<feature type="domain" description="Fibronectin type-III" evidence="13">
    <location>
        <begin position="242"/>
        <end position="337"/>
    </location>
</feature>
<keyword evidence="9" id="KW-0325">Glycoprotein</keyword>
<dbReference type="SMART" id="SM00404">
    <property type="entry name" value="PTPc_motif"/>
    <property type="match status" value="1"/>
</dbReference>
<feature type="domain" description="Fibronectin type-III" evidence="13">
    <location>
        <begin position="429"/>
        <end position="533"/>
    </location>
</feature>
<reference evidence="14 15" key="1">
    <citation type="submission" date="2024-02" db="EMBL/GenBank/DDBJ databases">
        <authorList>
            <person name="Daric V."/>
            <person name="Darras S."/>
        </authorList>
    </citation>
    <scope>NUCLEOTIDE SEQUENCE [LARGE SCALE GENOMIC DNA]</scope>
</reference>
<keyword evidence="3 10" id="KW-0812">Transmembrane</keyword>
<gene>
    <name evidence="14" type="ORF">CVLEPA_LOCUS15475</name>
</gene>
<dbReference type="PROSITE" id="PS50056">
    <property type="entry name" value="TYR_PHOSPHATASE_2"/>
    <property type="match status" value="1"/>
</dbReference>
<protein>
    <recommendedName>
        <fullName evidence="16">Protein-tyrosine-phosphatase</fullName>
    </recommendedName>
</protein>
<keyword evidence="6" id="KW-0904">Protein phosphatase</keyword>
<dbReference type="Gene3D" id="3.90.190.10">
    <property type="entry name" value="Protein tyrosine phosphatase superfamily"/>
    <property type="match status" value="1"/>
</dbReference>